<feature type="domain" description="YopX protein" evidence="1">
    <location>
        <begin position="4"/>
        <end position="132"/>
    </location>
</feature>
<name>A0AAW8TMS1_9ENTE</name>
<organism evidence="2 3">
    <name type="scientific">Enterococcus dongliensis</name>
    <dbReference type="NCBI Taxonomy" id="2559925"/>
    <lineage>
        <taxon>Bacteria</taxon>
        <taxon>Bacillati</taxon>
        <taxon>Bacillota</taxon>
        <taxon>Bacilli</taxon>
        <taxon>Lactobacillales</taxon>
        <taxon>Enterococcaceae</taxon>
        <taxon>Enterococcus</taxon>
    </lineage>
</organism>
<evidence type="ECO:0000313" key="3">
    <source>
        <dbReference type="Proteomes" id="UP001245561"/>
    </source>
</evidence>
<sequence length="135" mass="15462">MIPNFRAWWIQDEVMTHIYTLEFLQGGIRVSDGCWHEKFLGDEVILMQSTGLKDKNGVEIFEGDVVVGQQHLTTDSSTPFEIKGLVRYSKRNTMFYLDEKSFGHDKFMNSLGSSIYQFEVIGNSFANPELLEVEG</sequence>
<dbReference type="InterPro" id="IPR023385">
    <property type="entry name" value="YopX-like_C"/>
</dbReference>
<dbReference type="EMBL" id="JARPYT010000016">
    <property type="protein sequence ID" value="MDT2637964.1"/>
    <property type="molecule type" value="Genomic_DNA"/>
</dbReference>
<dbReference type="Gene3D" id="2.30.30.290">
    <property type="entry name" value="YopX-like domains"/>
    <property type="match status" value="1"/>
</dbReference>
<dbReference type="InterPro" id="IPR010024">
    <property type="entry name" value="CHP16711"/>
</dbReference>
<gene>
    <name evidence="2" type="ORF">P7D36_10710</name>
</gene>
<evidence type="ECO:0000313" key="2">
    <source>
        <dbReference type="EMBL" id="MDT2637964.1"/>
    </source>
</evidence>
<dbReference type="Proteomes" id="UP001245561">
    <property type="component" value="Unassembled WGS sequence"/>
</dbReference>
<dbReference type="Pfam" id="PF09643">
    <property type="entry name" value="YopX"/>
    <property type="match status" value="1"/>
</dbReference>
<dbReference type="SUPFAM" id="SSF159006">
    <property type="entry name" value="YopX-like"/>
    <property type="match status" value="1"/>
</dbReference>
<reference evidence="2" key="1">
    <citation type="submission" date="2023-03" db="EMBL/GenBank/DDBJ databases">
        <authorList>
            <person name="Shen W."/>
            <person name="Cai J."/>
        </authorList>
    </citation>
    <scope>NUCLEOTIDE SEQUENCE</scope>
    <source>
        <strain evidence="2">P55-2</strain>
    </source>
</reference>
<comment type="caution">
    <text evidence="2">The sequence shown here is derived from an EMBL/GenBank/DDBJ whole genome shotgun (WGS) entry which is preliminary data.</text>
</comment>
<dbReference type="NCBIfam" id="TIGR01671">
    <property type="entry name" value="phage_TIGR01671"/>
    <property type="match status" value="1"/>
</dbReference>
<accession>A0AAW8TMS1</accession>
<protein>
    <submittedName>
        <fullName evidence="2">YopX family protein</fullName>
    </submittedName>
</protein>
<dbReference type="AlphaFoldDB" id="A0AAW8TMS1"/>
<evidence type="ECO:0000259" key="1">
    <source>
        <dbReference type="Pfam" id="PF09643"/>
    </source>
</evidence>
<dbReference type="RefSeq" id="WP_311928602.1">
    <property type="nucleotide sequence ID" value="NZ_JARPYT010000016.1"/>
</dbReference>
<dbReference type="InterPro" id="IPR019096">
    <property type="entry name" value="YopX_protein"/>
</dbReference>
<proteinExistence type="predicted"/>